<dbReference type="EMBL" id="QRMS01000001">
    <property type="protein sequence ID" value="RHJ89719.1"/>
    <property type="molecule type" value="Genomic_DNA"/>
</dbReference>
<feature type="transmembrane region" description="Helical" evidence="1">
    <location>
        <begin position="69"/>
        <end position="89"/>
    </location>
</feature>
<comment type="caution">
    <text evidence="2">The sequence shown here is derived from an EMBL/GenBank/DDBJ whole genome shotgun (WGS) entry which is preliminary data.</text>
</comment>
<keyword evidence="3" id="KW-1185">Reference proteome</keyword>
<feature type="transmembrane region" description="Helical" evidence="1">
    <location>
        <begin position="95"/>
        <end position="115"/>
    </location>
</feature>
<sequence>MWLCIQTIGIVGFLICLALMYLTDLGVRGIRRYDSSFHSPDMKFHYSVKQVMETFERIGETGRLIYQKYLILDCLFTLFFLIVMLAITNKLITNLSVGNILFVVCVLRAIFDLLENGFLIKVLKKYPEINKSILKWCSYFTTTKFLCLYLWIAVLIINDLFGFF</sequence>
<dbReference type="STRING" id="1776384.GCA_900086585_03072"/>
<proteinExistence type="predicted"/>
<name>A0A415E7L9_9FIRM</name>
<evidence type="ECO:0000256" key="1">
    <source>
        <dbReference type="SAM" id="Phobius"/>
    </source>
</evidence>
<reference evidence="2 3" key="1">
    <citation type="submission" date="2018-08" db="EMBL/GenBank/DDBJ databases">
        <title>A genome reference for cultivated species of the human gut microbiota.</title>
        <authorList>
            <person name="Zou Y."/>
            <person name="Xue W."/>
            <person name="Luo G."/>
        </authorList>
    </citation>
    <scope>NUCLEOTIDE SEQUENCE [LARGE SCALE GENOMIC DNA]</scope>
    <source>
        <strain evidence="2 3">AM07-24</strain>
    </source>
</reference>
<evidence type="ECO:0000313" key="2">
    <source>
        <dbReference type="EMBL" id="RHJ89719.1"/>
    </source>
</evidence>
<keyword evidence="1" id="KW-0812">Transmembrane</keyword>
<organism evidence="2 3">
    <name type="scientific">Emergencia timonensis</name>
    <dbReference type="NCBI Taxonomy" id="1776384"/>
    <lineage>
        <taxon>Bacteria</taxon>
        <taxon>Bacillati</taxon>
        <taxon>Bacillota</taxon>
        <taxon>Clostridia</taxon>
        <taxon>Peptostreptococcales</taxon>
        <taxon>Anaerovoracaceae</taxon>
        <taxon>Emergencia</taxon>
    </lineage>
</organism>
<keyword evidence="1" id="KW-1133">Transmembrane helix</keyword>
<keyword evidence="1" id="KW-0472">Membrane</keyword>
<gene>
    <name evidence="2" type="ORF">DW099_03905</name>
</gene>
<accession>A0A415E7L9</accession>
<feature type="transmembrane region" description="Helical" evidence="1">
    <location>
        <begin position="6"/>
        <end position="23"/>
    </location>
</feature>
<dbReference type="AlphaFoldDB" id="A0A415E7L9"/>
<dbReference type="Proteomes" id="UP000284841">
    <property type="component" value="Unassembled WGS sequence"/>
</dbReference>
<evidence type="ECO:0000313" key="3">
    <source>
        <dbReference type="Proteomes" id="UP000284841"/>
    </source>
</evidence>
<protein>
    <submittedName>
        <fullName evidence="2">Uncharacterized protein</fullName>
    </submittedName>
</protein>
<feature type="transmembrane region" description="Helical" evidence="1">
    <location>
        <begin position="136"/>
        <end position="157"/>
    </location>
</feature>